<proteinExistence type="predicted"/>
<dbReference type="RefSeq" id="WP_377935438.1">
    <property type="nucleotide sequence ID" value="NZ_JBHUEA010000020.1"/>
</dbReference>
<evidence type="ECO:0000313" key="3">
    <source>
        <dbReference type="Proteomes" id="UP001597347"/>
    </source>
</evidence>
<gene>
    <name evidence="2" type="ORF">ACFSBI_12560</name>
</gene>
<dbReference type="CDD" id="cd01983">
    <property type="entry name" value="SIMIBI"/>
    <property type="match status" value="1"/>
</dbReference>
<feature type="region of interest" description="Disordered" evidence="1">
    <location>
        <begin position="1274"/>
        <end position="1298"/>
    </location>
</feature>
<evidence type="ECO:0000256" key="1">
    <source>
        <dbReference type="SAM" id="MobiDB-lite"/>
    </source>
</evidence>
<dbReference type="EMBL" id="JBHUEA010000020">
    <property type="protein sequence ID" value="MFD1722383.1"/>
    <property type="molecule type" value="Genomic_DNA"/>
</dbReference>
<keyword evidence="3" id="KW-1185">Reference proteome</keyword>
<reference evidence="3" key="1">
    <citation type="journal article" date="2019" name="Int. J. Syst. Evol. Microbiol.">
        <title>The Global Catalogue of Microorganisms (GCM) 10K type strain sequencing project: providing services to taxonomists for standard genome sequencing and annotation.</title>
        <authorList>
            <consortium name="The Broad Institute Genomics Platform"/>
            <consortium name="The Broad Institute Genome Sequencing Center for Infectious Disease"/>
            <person name="Wu L."/>
            <person name="Ma J."/>
        </authorList>
    </citation>
    <scope>NUCLEOTIDE SEQUENCE [LARGE SCALE GENOMIC DNA]</scope>
    <source>
        <strain evidence="3">CGMCC 1.12471</strain>
    </source>
</reference>
<name>A0ABW4LI34_9MICO</name>
<accession>A0ABW4LI34</accession>
<evidence type="ECO:0000313" key="2">
    <source>
        <dbReference type="EMBL" id="MFD1722383.1"/>
    </source>
</evidence>
<evidence type="ECO:0008006" key="4">
    <source>
        <dbReference type="Google" id="ProtNLM"/>
    </source>
</evidence>
<dbReference type="Proteomes" id="UP001597347">
    <property type="component" value="Unassembled WGS sequence"/>
</dbReference>
<protein>
    <recommendedName>
        <fullName evidence="4">ATP-binding protein</fullName>
    </recommendedName>
</protein>
<organism evidence="2 3">
    <name type="scientific">Amnibacterium endophyticum</name>
    <dbReference type="NCBI Taxonomy" id="2109337"/>
    <lineage>
        <taxon>Bacteria</taxon>
        <taxon>Bacillati</taxon>
        <taxon>Actinomycetota</taxon>
        <taxon>Actinomycetes</taxon>
        <taxon>Micrococcales</taxon>
        <taxon>Microbacteriaceae</taxon>
        <taxon>Amnibacterium</taxon>
    </lineage>
</organism>
<comment type="caution">
    <text evidence="2">The sequence shown here is derived from an EMBL/GenBank/DDBJ whole genome shotgun (WGS) entry which is preliminary data.</text>
</comment>
<sequence length="2048" mass="220411">MADPAEQAPAAGFGETVRNSRAGDQFHYVWAASESLGLLDPRSGLQEVWIESAAGAAGPGDEVIDVMHRYGPAQDVFDRVVVTQLKYSTKRRSIPLGLSELGEAFEKFSQLEQRASQAFAVPEHVEAEYVLLSNRPFEPRLQTALDQVRRSSPRSVTAKALLGRLGLPIERAAELCDRIRLENQPWAVQALRAAVDERATALTGGFDPGPAALLVAAVAERAAGLRDGPLRAVDVAGFFGVQPRQLLPAPSQLSTTPATVQRACWPGLLAAVLDSATPSVVTAIGGVGKSTFAAALPMLAADRAEVVVYDCFGGGGYRSVEAGRHLAGAGLVQIVSELAGRGWCAPLVPRLGTDSASYFSAFRQRLLEAVAGIQARTPGRLLLLVVDAADNAAIAADERAERPFVRDLLTMAPVPGVRIAVTSRPERVQLLEAAGTTLLVLPPFVLDETASLLQHRFGSVARAEVEEFHALTAGNPRVQAVAADAAPDLPAVLARLAGDGVVGTDPVERLLAARLDAALLHVGSDRERLHLLGRLLVILRPPIEVELLAALAECSPDLVRSFVADFGSGLLVTEAGVRFADEPTETFFRTRYGLEGAAADQVVTALRREAGGSGYAAAVLPQVLWVAGRHEELMALALSEEALPTANEVERRQVATLRAEFALRAGITVQDPAAVVRLAVVAGAAAAAGERRYTLLRDEADLAGELIAAATLDDLHAASALPSDWAGSALGAEATMLAMQPDRQGEARSRLRAARAALHARVTRPKETAGDRLGEVRPEQVAAVAFAAYRLDGFPAAERYLAGWRPPEWVLACTSVFATRLVGREELDPLKQMAAATASTAVGVAVAAALERTGCAADTGLVEHLWSLLDAERLEVDRVGFSRHDEADVVDRGVAWICAAAVRLEVVPAAAAVEMVAAYLPARAPFSLGDRGRTDTGLLLLYGLRARLVGGAVSVEELLGEESDIDRASERQRARDRLTPLLPWLDGWACWALGGLSEEEALELLRTFPMQLQQWRDETVLRRFAGPIVMQLATSFDDPAVLNAAIEVLSSAPAHSGLWGVAAMITALHGDDRFADAAFTAAATCREQALDAAWTADEATEGLIRLARAIWAFNAAEGREYASLGITVASRIGDDAYQRWQALLGAARAAGGTAHDDGVLLALRLAHVAERIAPRLNDEIDEQQLVPALAGLAGPMVFAQAAQWRSRFFGSTAWQLGLAVRALRLGETAPLAAAALAACSDRIALPPLLARLQETGAASPRRLAALQELEWARGGRSLPEGERQDGGAEPDPAEADDGFRDRMAAGRERVVTALSDVEVWRPDGMAEAARLLQAEKSWFDVAPLVERIAQLPVHHRAAAVHLFEGEPTFSASDRVAFVQAAAGLPGPSLAAKKAVQDLASRFLEQHGTEVVSGFGHGLQPERFAAVLDVTPQEVLLRALRSADASVAVSSAQRCYRLAAVAAAMTEPDAAAVALTRGLAELEVDLGLPAFSRRQVTPPEGSGEPELVAGYLWALLADPVPAMRWRATHAVRLLLTAGATEFVAALARTAAADELPAGFVDDRFPFYGMHAAEALLVAVERVSLTDPAAVLPVAETLRLLAGRYGDHWRMQLAWRRIRQRCRDERGWPAEGPEGSESDCGVVADVPSHQRPPVTLPWEPGAAAPEFPFGWDLQQYWFGELIRCFDVPPATVLHQASEVILTEWSWRGNPALKSDPRRAAGVFREQASWPNHFNWPEVDDLHFYLSYHALMTVAGRLSTTATRWRDPDDPATEFDRWGEHFDLARRDGFWAADARRPVPPVGHGDPESGVWRWNVQSRDFVRTLLPTQGSVTMQLSAMDVRYGKHDRVAVDSWLVDRRTGPALVRSLQTAPSLAAGFQIPGEEPNEPTVEIGPFRAYVCIDVPYGEAGQDRRDELAADLQCPLPAVDGRLAARLRLRLRHDGVGTHWHAVEDPAATMRVETWSGKERSGRDPNGPSGYRAVATQELVDLLVGAGDLALLAEVRFARHDYSSTMRGRDRDDDRGPDDEYVRFFLYTPGDGWRDYRGDPVAG</sequence>